<feature type="compositionally biased region" description="Polar residues" evidence="1">
    <location>
        <begin position="157"/>
        <end position="177"/>
    </location>
</feature>
<comment type="caution">
    <text evidence="2">The sequence shown here is derived from an EMBL/GenBank/DDBJ whole genome shotgun (WGS) entry which is preliminary data.</text>
</comment>
<dbReference type="PANTHER" id="PTHR33673">
    <property type="entry name" value="SUPPRESSOR SRP40-LIKE PROTEIN"/>
    <property type="match status" value="1"/>
</dbReference>
<feature type="region of interest" description="Disordered" evidence="1">
    <location>
        <begin position="117"/>
        <end position="209"/>
    </location>
</feature>
<organism evidence="2 3">
    <name type="scientific">Heracleum sosnowskyi</name>
    <dbReference type="NCBI Taxonomy" id="360622"/>
    <lineage>
        <taxon>Eukaryota</taxon>
        <taxon>Viridiplantae</taxon>
        <taxon>Streptophyta</taxon>
        <taxon>Embryophyta</taxon>
        <taxon>Tracheophyta</taxon>
        <taxon>Spermatophyta</taxon>
        <taxon>Magnoliopsida</taxon>
        <taxon>eudicotyledons</taxon>
        <taxon>Gunneridae</taxon>
        <taxon>Pentapetalae</taxon>
        <taxon>asterids</taxon>
        <taxon>campanulids</taxon>
        <taxon>Apiales</taxon>
        <taxon>Apiaceae</taxon>
        <taxon>Apioideae</taxon>
        <taxon>apioid superclade</taxon>
        <taxon>Tordylieae</taxon>
        <taxon>Tordyliinae</taxon>
        <taxon>Heracleum</taxon>
    </lineage>
</organism>
<dbReference type="PANTHER" id="PTHR33673:SF36">
    <property type="entry name" value="MYB-LIKE PROTEIN Q"/>
    <property type="match status" value="1"/>
</dbReference>
<reference evidence="2" key="1">
    <citation type="submission" date="2023-02" db="EMBL/GenBank/DDBJ databases">
        <title>Genome of toxic invasive species Heracleum sosnowskyi carries increased number of genes despite the absence of recent whole-genome duplications.</title>
        <authorList>
            <person name="Schelkunov M."/>
            <person name="Shtratnikova V."/>
            <person name="Makarenko M."/>
            <person name="Klepikova A."/>
            <person name="Omelchenko D."/>
            <person name="Novikova G."/>
            <person name="Obukhova E."/>
            <person name="Bogdanov V."/>
            <person name="Penin A."/>
            <person name="Logacheva M."/>
        </authorList>
    </citation>
    <scope>NUCLEOTIDE SEQUENCE</scope>
    <source>
        <strain evidence="2">Hsosn_3</strain>
        <tissue evidence="2">Leaf</tissue>
    </source>
</reference>
<feature type="compositionally biased region" description="Basic and acidic residues" evidence="1">
    <location>
        <begin position="186"/>
        <end position="195"/>
    </location>
</feature>
<feature type="compositionally biased region" description="Basic and acidic residues" evidence="1">
    <location>
        <begin position="124"/>
        <end position="156"/>
    </location>
</feature>
<feature type="compositionally biased region" description="Low complexity" evidence="1">
    <location>
        <begin position="90"/>
        <end position="102"/>
    </location>
</feature>
<evidence type="ECO:0000256" key="1">
    <source>
        <dbReference type="SAM" id="MobiDB-lite"/>
    </source>
</evidence>
<feature type="compositionally biased region" description="Basic and acidic residues" evidence="1">
    <location>
        <begin position="76"/>
        <end position="85"/>
    </location>
</feature>
<protein>
    <submittedName>
        <fullName evidence="2">Uncharacterized protein</fullName>
    </submittedName>
</protein>
<feature type="region of interest" description="Disordered" evidence="1">
    <location>
        <begin position="258"/>
        <end position="278"/>
    </location>
</feature>
<evidence type="ECO:0000313" key="3">
    <source>
        <dbReference type="Proteomes" id="UP001237642"/>
    </source>
</evidence>
<accession>A0AAD8I9A9</accession>
<reference evidence="2" key="2">
    <citation type="submission" date="2023-05" db="EMBL/GenBank/DDBJ databases">
        <authorList>
            <person name="Schelkunov M.I."/>
        </authorList>
    </citation>
    <scope>NUCLEOTIDE SEQUENCE</scope>
    <source>
        <strain evidence="2">Hsosn_3</strain>
        <tissue evidence="2">Leaf</tissue>
    </source>
</reference>
<proteinExistence type="predicted"/>
<dbReference type="Proteomes" id="UP001237642">
    <property type="component" value="Unassembled WGS sequence"/>
</dbReference>
<keyword evidence="3" id="KW-1185">Reference proteome</keyword>
<feature type="region of interest" description="Disordered" evidence="1">
    <location>
        <begin position="31"/>
        <end position="102"/>
    </location>
</feature>
<name>A0AAD8I9A9_9APIA</name>
<dbReference type="EMBL" id="JAUIZM010000006">
    <property type="protein sequence ID" value="KAK1381098.1"/>
    <property type="molecule type" value="Genomic_DNA"/>
</dbReference>
<dbReference type="AlphaFoldDB" id="A0AAD8I9A9"/>
<evidence type="ECO:0000313" key="2">
    <source>
        <dbReference type="EMBL" id="KAK1381098.1"/>
    </source>
</evidence>
<sequence length="437" mass="47309">MYIHPEISSLEHILGCGAVIGVFISVMESKHGSESNKHPSKDDDNYINEDDALSPLISIRGSDRDSESEADIDINIDEKTPDSGKKSRSSHPASASSFSSESSSDFFHIDAKMLNKSSTFHAGSPKDKEDSQSPKEKEKNDKPGESYKSKDCDKTSLTDATSQVSHAISNPTSQTMSPAELPPKQVMERSGDYDPNRIPASVFEDRPSSSMDWSAASNDSLFSLNIGNNSFSREQFLMSGDMFGEDVNRSDELYDSGEWNKSGELNKPGEANKSELPPLSPIGKLHKIKTMDADKKTINVDKNPKQTKATDEDVSDQLEKVKCELDGKGNSSMINRLSDESASSSQSFAFPILVDTTKYTSVKGPFTRKQDPKLDVYAETGSAFRSGVAASAVVIIVPRLTAHVPHLAIVGAGSGVRSGVAAVTVAYKNTSASHHLF</sequence>
<gene>
    <name evidence="2" type="ORF">POM88_027842</name>
</gene>
<feature type="compositionally biased region" description="Basic and acidic residues" evidence="1">
    <location>
        <begin position="31"/>
        <end position="44"/>
    </location>
</feature>